<proteinExistence type="predicted"/>
<evidence type="ECO:0000313" key="1">
    <source>
        <dbReference type="EMBL" id="EEI81899.1"/>
    </source>
</evidence>
<dbReference type="EMBL" id="ACGC01000119">
    <property type="protein sequence ID" value="EEI81899.1"/>
    <property type="molecule type" value="Genomic_DNA"/>
</dbReference>
<gene>
    <name evidence="1" type="ORF">HMPREF0077_1944</name>
</gene>
<accession>C2CKD4</accession>
<protein>
    <submittedName>
        <fullName evidence="1">Uncharacterized protein</fullName>
    </submittedName>
</protein>
<evidence type="ECO:0000313" key="2">
    <source>
        <dbReference type="Proteomes" id="UP000003744"/>
    </source>
</evidence>
<dbReference type="HOGENOM" id="CLU_3195428_0_0_9"/>
<sequence>MNKIKKLNEVDFNNCYILCLFEGKTERAIIDILLDNNKLKFGRQA</sequence>
<dbReference type="AlphaFoldDB" id="C2CKD4"/>
<reference evidence="1 2" key="1">
    <citation type="submission" date="2009-01" db="EMBL/GenBank/DDBJ databases">
        <authorList>
            <person name="Qin X."/>
            <person name="Bachman B."/>
            <person name="Battles P."/>
            <person name="Bell A."/>
            <person name="Bess C."/>
            <person name="Bickham C."/>
            <person name="Chaboub L."/>
            <person name="Chen D."/>
            <person name="Coyle M."/>
            <person name="Deiros D.R."/>
            <person name="Dinh H."/>
            <person name="Forbes L."/>
            <person name="Fowler G."/>
            <person name="Francisco L."/>
            <person name="Fu Q."/>
            <person name="Gubbala S."/>
            <person name="Hale W."/>
            <person name="Han Y."/>
            <person name="Hemphill L."/>
            <person name="Highlander S.K."/>
            <person name="Hirani K."/>
            <person name="Hogues M."/>
            <person name="Jackson L."/>
            <person name="Jakkamsetti A."/>
            <person name="Javaid M."/>
            <person name="Jiang H."/>
            <person name="Korchina V."/>
            <person name="Kovar C."/>
            <person name="Lara F."/>
            <person name="Lee S."/>
            <person name="Mata R."/>
            <person name="Mathew T."/>
            <person name="Moen C."/>
            <person name="Morales K."/>
            <person name="Munidasa M."/>
            <person name="Nazareth L."/>
            <person name="Ngo R."/>
            <person name="Nguyen L."/>
            <person name="Okwuonu G."/>
            <person name="Ongeri F."/>
            <person name="Patil S."/>
            <person name="Petrosino J."/>
            <person name="Pham C."/>
            <person name="Pham P."/>
            <person name="Pu L.-L."/>
            <person name="Puazo M."/>
            <person name="Raj R."/>
            <person name="Reid J."/>
            <person name="Rouhana J."/>
            <person name="Saada N."/>
            <person name="Shang Y."/>
            <person name="Simmons D."/>
            <person name="Thornton R."/>
            <person name="Warren J."/>
            <person name="Weissenberger G."/>
            <person name="Zhang J."/>
            <person name="Zhang L."/>
            <person name="Zhou C."/>
            <person name="Zhu D."/>
            <person name="Muzny D."/>
            <person name="Worley K."/>
            <person name="Gibbs R."/>
        </authorList>
    </citation>
    <scope>NUCLEOTIDE SEQUENCE [LARGE SCALE GENOMIC DNA]</scope>
    <source>
        <strain evidence="1 2">ATCC 35098</strain>
    </source>
</reference>
<organism evidence="1 2">
    <name type="scientific">Anaerococcus tetradius ATCC 35098</name>
    <dbReference type="NCBI Taxonomy" id="525255"/>
    <lineage>
        <taxon>Bacteria</taxon>
        <taxon>Bacillati</taxon>
        <taxon>Bacillota</taxon>
        <taxon>Tissierellia</taxon>
        <taxon>Tissierellales</taxon>
        <taxon>Peptoniphilaceae</taxon>
        <taxon>Anaerococcus</taxon>
    </lineage>
</organism>
<name>C2CKD4_9FIRM</name>
<dbReference type="Proteomes" id="UP000003744">
    <property type="component" value="Unassembled WGS sequence"/>
</dbReference>
<comment type="caution">
    <text evidence="1">The sequence shown here is derived from an EMBL/GenBank/DDBJ whole genome shotgun (WGS) entry which is preliminary data.</text>
</comment>